<dbReference type="EMBL" id="JAODOR010000002">
    <property type="protein sequence ID" value="MCT9001038.1"/>
    <property type="molecule type" value="Genomic_DNA"/>
</dbReference>
<proteinExistence type="predicted"/>
<protein>
    <submittedName>
        <fullName evidence="1">Uncharacterized protein</fullName>
    </submittedName>
</protein>
<dbReference type="Proteomes" id="UP001300496">
    <property type="component" value="Unassembled WGS sequence"/>
</dbReference>
<gene>
    <name evidence="1" type="ORF">N4R40_01480</name>
</gene>
<name>A0ABT2P8S7_9MICO</name>
<sequence>MGGIDPEYLKHPYLYVPWVGDGRLDTIEGGKAIGLYVAQHYKVRPTILCPLKSNAAYHDEFKKLTVVTERSGFVGENGVVIAWCPTRKVMQKLHGRQNIVVLVEWPSERFDAWAKLVGAYNVVTGEVMNADLSESGLKALEGIVWEGYNGWHDSIAETLTTAHLKELAALGEYDRAIVLEYAAQHRGETSIQRLGKILDRYERGLAAA</sequence>
<comment type="caution">
    <text evidence="1">The sequence shown here is derived from an EMBL/GenBank/DDBJ whole genome shotgun (WGS) entry which is preliminary data.</text>
</comment>
<accession>A0ABT2P8S7</accession>
<keyword evidence="2" id="KW-1185">Reference proteome</keyword>
<evidence type="ECO:0000313" key="1">
    <source>
        <dbReference type="EMBL" id="MCT9001038.1"/>
    </source>
</evidence>
<evidence type="ECO:0000313" key="2">
    <source>
        <dbReference type="Proteomes" id="UP001300496"/>
    </source>
</evidence>
<dbReference type="RefSeq" id="WP_261605597.1">
    <property type="nucleotide sequence ID" value="NZ_JAODOR010000002.1"/>
</dbReference>
<organism evidence="1 2">
    <name type="scientific">Microbacterium memoriense</name>
    <dbReference type="NCBI Taxonomy" id="2978350"/>
    <lineage>
        <taxon>Bacteria</taxon>
        <taxon>Bacillati</taxon>
        <taxon>Actinomycetota</taxon>
        <taxon>Actinomycetes</taxon>
        <taxon>Micrococcales</taxon>
        <taxon>Microbacteriaceae</taxon>
        <taxon>Microbacterium</taxon>
    </lineage>
</organism>
<reference evidence="1 2" key="1">
    <citation type="journal article" date="2024" name="Int. J. Syst. Evol. Microbiol.">
        <title>Microbacterium memoriense sp. nov., a member of the Actinomycetota from marine beach sediment of the north coast of Portugal.</title>
        <authorList>
            <person name="Santos J.D.N.D."/>
            <person name="Klimek D."/>
            <person name="Calusinska M."/>
            <person name="Lobo-da-Cunha A."/>
            <person name="Catita J."/>
            <person name="Goncalves H."/>
            <person name="Gonzalez I."/>
            <person name="Lage O.M."/>
        </authorList>
    </citation>
    <scope>NUCLEOTIDE SEQUENCE [LARGE SCALE GENOMIC DNA]</scope>
    <source>
        <strain evidence="1 2">PMIC_1C1B</strain>
    </source>
</reference>